<organism evidence="2 3">
    <name type="scientific">Rattus norvegicus</name>
    <name type="common">Rat</name>
    <dbReference type="NCBI Taxonomy" id="10116"/>
    <lineage>
        <taxon>Eukaryota</taxon>
        <taxon>Metazoa</taxon>
        <taxon>Chordata</taxon>
        <taxon>Craniata</taxon>
        <taxon>Vertebrata</taxon>
        <taxon>Euteleostomi</taxon>
        <taxon>Mammalia</taxon>
        <taxon>Eutheria</taxon>
        <taxon>Euarchontoglires</taxon>
        <taxon>Glires</taxon>
        <taxon>Rodentia</taxon>
        <taxon>Myomorpha</taxon>
        <taxon>Muroidea</taxon>
        <taxon>Muridae</taxon>
        <taxon>Murinae</taxon>
        <taxon>Rattus</taxon>
    </lineage>
</organism>
<dbReference type="Proteomes" id="UP000234681">
    <property type="component" value="Chromosome 6"/>
</dbReference>
<protein>
    <submittedName>
        <fullName evidence="2">RCG27612</fullName>
    </submittedName>
</protein>
<evidence type="ECO:0000256" key="1">
    <source>
        <dbReference type="SAM" id="MobiDB-lite"/>
    </source>
</evidence>
<feature type="compositionally biased region" description="Basic and acidic residues" evidence="1">
    <location>
        <begin position="1"/>
        <end position="10"/>
    </location>
</feature>
<reference evidence="2 3" key="1">
    <citation type="submission" date="2005-09" db="EMBL/GenBank/DDBJ databases">
        <authorList>
            <person name="Mural R.J."/>
            <person name="Li P.W."/>
            <person name="Adams M.D."/>
            <person name="Amanatides P.G."/>
            <person name="Baden-Tillson H."/>
            <person name="Barnstead M."/>
            <person name="Chin S.H."/>
            <person name="Dew I."/>
            <person name="Evans C.A."/>
            <person name="Ferriera S."/>
            <person name="Flanigan M."/>
            <person name="Fosler C."/>
            <person name="Glodek A."/>
            <person name="Gu Z."/>
            <person name="Holt R.A."/>
            <person name="Jennings D."/>
            <person name="Kraft C.L."/>
            <person name="Lu F."/>
            <person name="Nguyen T."/>
            <person name="Nusskern D.R."/>
            <person name="Pfannkoch C.M."/>
            <person name="Sitter C."/>
            <person name="Sutton G.G."/>
            <person name="Venter J.C."/>
            <person name="Wang Z."/>
            <person name="Woodage T."/>
            <person name="Zheng X.H."/>
            <person name="Zhong F."/>
        </authorList>
    </citation>
    <scope>NUCLEOTIDE SEQUENCE [LARGE SCALE GENOMIC DNA]</scope>
    <source>
        <strain>BN</strain>
        <strain evidence="3">Sprague-Dawley</strain>
    </source>
</reference>
<evidence type="ECO:0000313" key="2">
    <source>
        <dbReference type="EMBL" id="EDL97532.1"/>
    </source>
</evidence>
<dbReference type="EMBL" id="CH474034">
    <property type="protein sequence ID" value="EDL97532.1"/>
    <property type="molecule type" value="Genomic_DNA"/>
</dbReference>
<proteinExistence type="predicted"/>
<feature type="compositionally biased region" description="Basic and acidic residues" evidence="1">
    <location>
        <begin position="54"/>
        <end position="65"/>
    </location>
</feature>
<feature type="compositionally biased region" description="Basic and acidic residues" evidence="1">
    <location>
        <begin position="73"/>
        <end position="91"/>
    </location>
</feature>
<evidence type="ECO:0000313" key="3">
    <source>
        <dbReference type="Proteomes" id="UP000234681"/>
    </source>
</evidence>
<accession>A6KBK4</accession>
<feature type="region of interest" description="Disordered" evidence="1">
    <location>
        <begin position="1"/>
        <end position="37"/>
    </location>
</feature>
<feature type="region of interest" description="Disordered" evidence="1">
    <location>
        <begin position="54"/>
        <end position="104"/>
    </location>
</feature>
<name>A6KBK4_RAT</name>
<dbReference type="AlphaFoldDB" id="A6KBK4"/>
<sequence length="104" mass="11474">MDRDQGHTPDPRVSAVHQSVGGSLYSRGGQDPESWVQHVCPRGSVQGVPVAVEAERDTAADEDHLPPIPMADKSFHAPGRDQGWKSMSWKDPRRKQARIPPDLD</sequence>
<gene>
    <name evidence="2" type="ORF">rCG_27612</name>
</gene>